<protein>
    <submittedName>
        <fullName evidence="1">Uncharacterized protein</fullName>
    </submittedName>
</protein>
<reference evidence="1" key="1">
    <citation type="submission" date="2023-08" db="EMBL/GenBank/DDBJ databases">
        <authorList>
            <person name="Audoor S."/>
            <person name="Bilcke G."/>
        </authorList>
    </citation>
    <scope>NUCLEOTIDE SEQUENCE</scope>
</reference>
<dbReference type="EMBL" id="CAKOGP040001446">
    <property type="protein sequence ID" value="CAJ1945559.1"/>
    <property type="molecule type" value="Genomic_DNA"/>
</dbReference>
<evidence type="ECO:0000313" key="2">
    <source>
        <dbReference type="Proteomes" id="UP001295423"/>
    </source>
</evidence>
<organism evidence="1 2">
    <name type="scientific">Cylindrotheca closterium</name>
    <dbReference type="NCBI Taxonomy" id="2856"/>
    <lineage>
        <taxon>Eukaryota</taxon>
        <taxon>Sar</taxon>
        <taxon>Stramenopiles</taxon>
        <taxon>Ochrophyta</taxon>
        <taxon>Bacillariophyta</taxon>
        <taxon>Bacillariophyceae</taxon>
        <taxon>Bacillariophycidae</taxon>
        <taxon>Bacillariales</taxon>
        <taxon>Bacillariaceae</taxon>
        <taxon>Cylindrotheca</taxon>
    </lineage>
</organism>
<dbReference type="AlphaFoldDB" id="A0AAD2CTB8"/>
<accession>A0AAD2CTB8</accession>
<dbReference type="Proteomes" id="UP001295423">
    <property type="component" value="Unassembled WGS sequence"/>
</dbReference>
<name>A0AAD2CTB8_9STRA</name>
<sequence length="134" mass="15585">MSERKRLVEYLFEATVMYRAHKLELPDWRVAVISKARELFFAKEENMTLEKSRGVDAICHILERHELMEILSSLELRIWSCKLLENEIDEGPAGDILDVCQPKRVKLDDREFARVNCGADIIIGNILPFLREPS</sequence>
<evidence type="ECO:0000313" key="1">
    <source>
        <dbReference type="EMBL" id="CAJ1945559.1"/>
    </source>
</evidence>
<proteinExistence type="predicted"/>
<gene>
    <name evidence="1" type="ORF">CYCCA115_LOCUS9703</name>
</gene>
<keyword evidence="2" id="KW-1185">Reference proteome</keyword>
<comment type="caution">
    <text evidence="1">The sequence shown here is derived from an EMBL/GenBank/DDBJ whole genome shotgun (WGS) entry which is preliminary data.</text>
</comment>